<evidence type="ECO:0000313" key="1">
    <source>
        <dbReference type="EMBL" id="BAB15548.1"/>
    </source>
</evidence>
<proteinExistence type="evidence at transcript level"/>
<name>Q9H5S2_HUMAN</name>
<dbReference type="EMBL" id="CH471053">
    <property type="protein sequence ID" value="EAX00211.1"/>
    <property type="molecule type" value="Genomic_DNA"/>
</dbReference>
<sequence>MGGNSTTTISELGFLALDGMWLVLQGSSYNGPRVSLCEGENILSTKKVEPPSFLEHSRRCIQTQIFVIADYCYYCQNSQLFLQGFGSPGLSTDAALGPVPPVPPLLTASVHSEDSPVMDLWGWIPLGWSALDRSPEMCHSRSCPGDSRCN</sequence>
<accession>Q9H5S2</accession>
<gene>
    <name evidence="2" type="ORF">hCG_1987724</name>
</gene>
<evidence type="ECO:0000313" key="2">
    <source>
        <dbReference type="EMBL" id="EAX00211.1"/>
    </source>
</evidence>
<organism evidence="1">
    <name type="scientific">Homo sapiens</name>
    <name type="common">Human</name>
    <dbReference type="NCBI Taxonomy" id="9606"/>
    <lineage>
        <taxon>Eukaryota</taxon>
        <taxon>Metazoa</taxon>
        <taxon>Chordata</taxon>
        <taxon>Craniata</taxon>
        <taxon>Vertebrata</taxon>
        <taxon>Euteleostomi</taxon>
        <taxon>Mammalia</taxon>
        <taxon>Eutheria</taxon>
        <taxon>Euarchontoglires</taxon>
        <taxon>Primates</taxon>
        <taxon>Haplorrhini</taxon>
        <taxon>Catarrhini</taxon>
        <taxon>Hominidae</taxon>
        <taxon>Homo</taxon>
    </lineage>
</organism>
<dbReference type="EMBL" id="AK026773">
    <property type="protein sequence ID" value="BAB15548.1"/>
    <property type="molecule type" value="mRNA"/>
</dbReference>
<reference evidence="1" key="1">
    <citation type="submission" date="2000-08" db="EMBL/GenBank/DDBJ databases">
        <title>NEDO human cDNA sequencing project.</title>
        <authorList>
            <person name="Kawakami T."/>
            <person name="Noguchi S."/>
            <person name="Itoh T."/>
            <person name="Shigeta K."/>
            <person name="Senba T."/>
            <person name="Matsumura K."/>
            <person name="Nakajima Y."/>
            <person name="Mizuno T."/>
            <person name="Morinaga M."/>
            <person name="Tanigami A."/>
            <person name="Fujiwara T."/>
            <person name="Ono T."/>
            <person name="Yamada K."/>
            <person name="Fujii Y."/>
            <person name="Ozaki K."/>
            <person name="Hirao M."/>
            <person name="Ohmori Y."/>
            <person name="Ota T."/>
            <person name="Suzuki Y."/>
            <person name="Obayashi M."/>
            <person name="Nishi T."/>
            <person name="Shibahara T."/>
            <person name="Tanaka T."/>
            <person name="Nakamura Y."/>
            <person name="Isogai T."/>
            <person name="Sugano S."/>
        </authorList>
    </citation>
    <scope>NUCLEOTIDE SEQUENCE</scope>
    <source>
        <tissue evidence="1">Human lung</tissue>
    </source>
</reference>
<dbReference type="AlphaFoldDB" id="Q9H5S2"/>
<reference evidence="2" key="2">
    <citation type="journal article" date="2001" name="Science">
        <title>The sequence of the human genome.</title>
        <authorList>
            <person name="Venter J.C."/>
            <person name="Adams M.D."/>
            <person name="Myers E.W."/>
            <person name="Li P.W."/>
            <person name="Mural R.J."/>
            <person name="Sutton G.G."/>
            <person name="Smith H.O."/>
            <person name="Yandell M."/>
            <person name="Evans C.A."/>
            <person name="Holt R.A."/>
            <person name="Gocayne J.D."/>
            <person name="Amanatides P."/>
            <person name="Ballew R.M."/>
            <person name="Huson D.H."/>
            <person name="Wortman J.R."/>
            <person name="Zhang Q."/>
            <person name="Kodira C.D."/>
            <person name="Zheng X.H."/>
            <person name="Chen L."/>
            <person name="Skupski M."/>
            <person name="Subramanian G."/>
            <person name="Thomas P.D."/>
            <person name="Zhang J."/>
            <person name="Gabor Miklos G.L."/>
            <person name="Nelson C."/>
            <person name="Broder S."/>
            <person name="Clark A.G."/>
            <person name="Nadeau J."/>
            <person name="McKusick V.A."/>
            <person name="Zinder N."/>
            <person name="Levine A.J."/>
            <person name="Roberts R.J."/>
            <person name="Simon M."/>
            <person name="Slayman C."/>
            <person name="Hunkapiller M."/>
            <person name="Bolanos R."/>
            <person name="Delcher A."/>
            <person name="Dew I."/>
            <person name="Fasulo D."/>
            <person name="Flanigan M."/>
            <person name="Florea L."/>
            <person name="Halpern A."/>
            <person name="Hannenhalli S."/>
            <person name="Kravitz S."/>
            <person name="Levy S."/>
            <person name="Mobarry C."/>
            <person name="Reinert K."/>
            <person name="Remington K."/>
            <person name="Abu-Threideh J."/>
            <person name="Beasley E."/>
            <person name="Biddick K."/>
            <person name="Bonazzi V."/>
            <person name="Brandon R."/>
            <person name="Cargill M."/>
            <person name="Chandramouliswaran I."/>
            <person name="Charlab R."/>
            <person name="Chaturvedi K."/>
            <person name="Deng Z."/>
            <person name="Di Francesco V."/>
            <person name="Dunn P."/>
            <person name="Eilbeck K."/>
            <person name="Evangelista C."/>
            <person name="Gabrielian A.E."/>
            <person name="Gan W."/>
            <person name="Ge W."/>
            <person name="Gong F."/>
            <person name="Gu Z."/>
            <person name="Guan P."/>
            <person name="Heiman T.J."/>
            <person name="Higgins M.E."/>
            <person name="Ji R.R."/>
            <person name="Ke Z."/>
            <person name="Ketchum K.A."/>
            <person name="Lai Z."/>
            <person name="Lei Y."/>
            <person name="Li Z."/>
            <person name="Li J."/>
            <person name="Liang Y."/>
            <person name="Lin X."/>
            <person name="Lu F."/>
            <person name="Merkulov G.V."/>
            <person name="Milshina N."/>
            <person name="Moore H.M."/>
            <person name="Naik A.K."/>
            <person name="Narayan V.A."/>
            <person name="Neelam B."/>
            <person name="Nusskern D."/>
            <person name="Rusch D.B."/>
            <person name="Salzberg S."/>
            <person name="Shao W."/>
            <person name="Shue B."/>
            <person name="Sun J."/>
            <person name="Wang Z."/>
            <person name="Wang A."/>
            <person name="Wang X."/>
            <person name="Wang J."/>
            <person name="Wei M."/>
            <person name="Wides R."/>
            <person name="Xiao C."/>
            <person name="Yan C."/>
            <person name="Yao A."/>
            <person name="Ye J."/>
            <person name="Zhan M."/>
            <person name="Zhang W."/>
            <person name="Zhang H."/>
            <person name="Zhao Q."/>
            <person name="Zheng L."/>
            <person name="Zhong F."/>
            <person name="Zhong W."/>
            <person name="Zhu S."/>
            <person name="Zhao S."/>
            <person name="Gilbert D."/>
            <person name="Baumhueter S."/>
            <person name="Spier G."/>
            <person name="Carter C."/>
            <person name="Cravchik A."/>
            <person name="Woodage T."/>
            <person name="Ali F."/>
            <person name="An H."/>
            <person name="Awe A."/>
            <person name="Baldwin D."/>
            <person name="Baden H."/>
            <person name="Barnstead M."/>
            <person name="Barrow I."/>
            <person name="Beeson K."/>
            <person name="Busam D."/>
            <person name="Carver A."/>
            <person name="Center A."/>
            <person name="Cheng M.L."/>
            <person name="Curry L."/>
            <person name="Danaher S."/>
            <person name="Davenport L."/>
            <person name="Desilets R."/>
            <person name="Dietz S."/>
            <person name="Dodson K."/>
            <person name="Doup L."/>
            <person name="Ferriera S."/>
            <person name="Garg N."/>
            <person name="Gluecksmann A."/>
            <person name="Hart B."/>
            <person name="Haynes J."/>
            <person name="Haynes C."/>
            <person name="Heiner C."/>
            <person name="Hladun S."/>
            <person name="Hostin D."/>
            <person name="Houck J."/>
            <person name="Howland T."/>
            <person name="Ibegwam C."/>
            <person name="Johnson J."/>
            <person name="Kalush F."/>
            <person name="Kline L."/>
            <person name="Koduru S."/>
            <person name="Love A."/>
            <person name="Mann F."/>
            <person name="May D."/>
            <person name="McCawley S."/>
            <person name="McIntosh T."/>
            <person name="McMullen I."/>
            <person name="Moy M."/>
            <person name="Moy L."/>
            <person name="Murphy B."/>
            <person name="Nelson K."/>
            <person name="Pfannkoch C."/>
            <person name="Pratts E."/>
            <person name="Puri V."/>
            <person name="Qureshi H."/>
            <person name="Reardon M."/>
            <person name="Rodriguez R."/>
            <person name="Rogers Y.H."/>
            <person name="Romblad D."/>
            <person name="Ruhfel B."/>
            <person name="Scott R."/>
            <person name="Sitter C."/>
            <person name="Smallwood M."/>
            <person name="Stewart E."/>
            <person name="Strong R."/>
            <person name="Suh E."/>
            <person name="Thomas R."/>
            <person name="Tint N.N."/>
            <person name="Tse S."/>
            <person name="Vech C."/>
            <person name="Wang G."/>
            <person name="Wetter J."/>
            <person name="Williams S."/>
            <person name="Williams M."/>
            <person name="Windsor S."/>
            <person name="Winn-Deen E."/>
            <person name="Wolfe K."/>
            <person name="Zaveri J."/>
            <person name="Zaveri K."/>
            <person name="Abril J.F."/>
            <person name="Guigo R."/>
            <person name="Campbell M.J."/>
            <person name="Sjolander K.V."/>
            <person name="Karlak B."/>
            <person name="Kejariwal A."/>
            <person name="Mi H."/>
            <person name="Lazareva B."/>
            <person name="Hatton T."/>
            <person name="Narechania A."/>
            <person name="Diemer K."/>
            <person name="Muruganujan A."/>
            <person name="Guo N."/>
            <person name="Sato S."/>
            <person name="Bafna V."/>
            <person name="Istrail S."/>
            <person name="Lippert R."/>
            <person name="Schwartz R."/>
            <person name="Walenz B."/>
            <person name="Yooseph S."/>
            <person name="Allen D."/>
            <person name="Basu A."/>
            <person name="Baxendale J."/>
            <person name="Blick L."/>
            <person name="Caminha M."/>
            <person name="Carnes-Stine J."/>
            <person name="Caulk P."/>
            <person name="Chiang Y.H."/>
            <person name="Coyne M."/>
            <person name="Dahlke C."/>
            <person name="Mays A."/>
            <person name="Dombroski M."/>
            <person name="Donnelly M."/>
            <person name="Ely D."/>
            <person name="Esparham S."/>
            <person name="Fosler C."/>
            <person name="Gire H."/>
            <person name="Glanowski S."/>
            <person name="Glasser K."/>
            <person name="Glodek A."/>
            <person name="Gorokhov M."/>
            <person name="Graham K."/>
            <person name="Gropman B."/>
            <person name="Harris M."/>
            <person name="Heil J."/>
            <person name="Henderson S."/>
            <person name="Hoover J."/>
            <person name="Jennings D."/>
            <person name="Jordan C."/>
            <person name="Jordan J."/>
            <person name="Kasha J."/>
            <person name="Kagan L."/>
            <person name="Kraft C."/>
            <person name="Levitsky A."/>
            <person name="Lewis M."/>
            <person name="Liu X."/>
            <person name="Lopez J."/>
            <person name="Ma D."/>
            <person name="Majoros W."/>
            <person name="McDaniel J."/>
            <person name="Murphy S."/>
            <person name="Newman M."/>
            <person name="Nguyen T."/>
            <person name="Nguyen N."/>
            <person name="Nodell M."/>
            <person name="Pan S."/>
            <person name="Peck J."/>
            <person name="Peterson M."/>
            <person name="Rowe W."/>
            <person name="Sanders R."/>
            <person name="Scott J."/>
            <person name="Simpson M."/>
            <person name="Smith T."/>
            <person name="Sprague A."/>
            <person name="Stockwell T."/>
            <person name="Turner R."/>
            <person name="Venter E."/>
            <person name="Wang M."/>
            <person name="Wen M."/>
            <person name="Wu D."/>
            <person name="Wu M."/>
            <person name="Xia A."/>
            <person name="Zandieh A."/>
            <person name="Zhu X."/>
        </authorList>
    </citation>
    <scope>NUCLEOTIDE SEQUENCE</scope>
</reference>
<protein>
    <submittedName>
        <fullName evidence="2">HCG1987724</fullName>
    </submittedName>
    <submittedName>
        <fullName evidence="1">cDNA: FLJ23120 fis, clone LNG07989</fullName>
    </submittedName>
</protein>
<reference evidence="2" key="3">
    <citation type="submission" date="2005-09" db="EMBL/GenBank/DDBJ databases">
        <authorList>
            <person name="Mural R.J."/>
            <person name="Istrail S."/>
            <person name="Sutton G."/>
            <person name="Florea L."/>
            <person name="Halpern A.L."/>
            <person name="Mobarry C.M."/>
            <person name="Lippert R."/>
            <person name="Walenz B."/>
            <person name="Shatkay H."/>
            <person name="Dew I."/>
            <person name="Miller J.R."/>
            <person name="Flanigan M.J."/>
            <person name="Edwards N.J."/>
            <person name="Bolanos R."/>
            <person name="Fasulo D."/>
            <person name="Halldorsson B.V."/>
            <person name="Hannenhalli S."/>
            <person name="Turner R."/>
            <person name="Yooseph S."/>
            <person name="Lu F."/>
            <person name="Nusskern D.R."/>
            <person name="Shue B.C."/>
            <person name="Zheng X.H."/>
            <person name="Zhong F."/>
            <person name="Delcher A.L."/>
            <person name="Huson D.H."/>
            <person name="Kravitz S.A."/>
            <person name="Mouchard L."/>
            <person name="Reinert K."/>
            <person name="Remington K.A."/>
            <person name="Clark A.G."/>
            <person name="Waterman M.S."/>
            <person name="Eichler E.E."/>
            <person name="Adams M.D."/>
            <person name="Hunkapiller M.W."/>
            <person name="Myers E.W."/>
            <person name="Venter J.C."/>
        </authorList>
    </citation>
    <scope>NUCLEOTIDE SEQUENCE</scope>
</reference>